<gene>
    <name evidence="1" type="ORF">AVDCRST_MAG93-1426</name>
</gene>
<dbReference type="AlphaFoldDB" id="A0A6J4I6I6"/>
<accession>A0A6J4I6I6</accession>
<feature type="non-terminal residue" evidence="1">
    <location>
        <position position="1"/>
    </location>
</feature>
<organism evidence="1">
    <name type="scientific">uncultured Chloroflexia bacterium</name>
    <dbReference type="NCBI Taxonomy" id="1672391"/>
    <lineage>
        <taxon>Bacteria</taxon>
        <taxon>Bacillati</taxon>
        <taxon>Chloroflexota</taxon>
        <taxon>Chloroflexia</taxon>
        <taxon>environmental samples</taxon>
    </lineage>
</organism>
<protein>
    <submittedName>
        <fullName evidence="1">Uncharacterized protein</fullName>
    </submittedName>
</protein>
<feature type="non-terminal residue" evidence="1">
    <location>
        <position position="39"/>
    </location>
</feature>
<name>A0A6J4I6I6_9CHLR</name>
<reference evidence="1" key="1">
    <citation type="submission" date="2020-02" db="EMBL/GenBank/DDBJ databases">
        <authorList>
            <person name="Meier V. D."/>
        </authorList>
    </citation>
    <scope>NUCLEOTIDE SEQUENCE</scope>
    <source>
        <strain evidence="1">AVDCRST_MAG93</strain>
    </source>
</reference>
<sequence length="39" mass="4681">CVVFRLVKLHQRSWLCSIFPGRRCRVRSMSLKERCVDKS</sequence>
<dbReference type="EMBL" id="CADCTR010000481">
    <property type="protein sequence ID" value="CAA9243324.1"/>
    <property type="molecule type" value="Genomic_DNA"/>
</dbReference>
<evidence type="ECO:0000313" key="1">
    <source>
        <dbReference type="EMBL" id="CAA9243324.1"/>
    </source>
</evidence>
<proteinExistence type="predicted"/>